<dbReference type="PANTHER" id="PTHR34356:SF1">
    <property type="entry name" value="ANTIGENIC HEAT-STABLE PROTEIN"/>
    <property type="match status" value="1"/>
</dbReference>
<accession>A0A7C9AX24</accession>
<proteinExistence type="predicted"/>
<evidence type="ECO:0000313" key="2">
    <source>
        <dbReference type="EMBL" id="MBA4678792.1"/>
    </source>
</evidence>
<dbReference type="EMBL" id="GISG01280387">
    <property type="protein sequence ID" value="MBA4678792.1"/>
    <property type="molecule type" value="Transcribed_RNA"/>
</dbReference>
<sequence length="179" mass="19895">MESSSIITPEDVLESLMNDGTIDALRLKIINQLKANEELKKTTITMVEQSKVLNKPGAEKHTKRELFDALRQELEAPVLEKASKSVWDLILDDKGLGKEISETVERVFCRLSGHEPPLFPSSRDTPQQEKDQEDNPRSASRKRTFNEMNDSSDKVNNGSEDVPAASEDGNPAPSSSTKT</sequence>
<feature type="compositionally biased region" description="Polar residues" evidence="1">
    <location>
        <begin position="146"/>
        <end position="159"/>
    </location>
</feature>
<reference evidence="2" key="2">
    <citation type="submission" date="2020-07" db="EMBL/GenBank/DDBJ databases">
        <authorList>
            <person name="Vera ALvarez R."/>
            <person name="Arias-Moreno D.M."/>
            <person name="Jimenez-Jacinto V."/>
            <person name="Jimenez-Bremont J.F."/>
            <person name="Swaminathan K."/>
            <person name="Moose S.P."/>
            <person name="Guerrero-Gonzalez M.L."/>
            <person name="Marino-Ramirez L."/>
            <person name="Landsman D."/>
            <person name="Rodriguez-Kessler M."/>
            <person name="Delgado-Sanchez P."/>
        </authorList>
    </citation>
    <scope>NUCLEOTIDE SEQUENCE</scope>
    <source>
        <tissue evidence="2">Cladode</tissue>
    </source>
</reference>
<dbReference type="EMBL" id="GISG01280382">
    <property type="protein sequence ID" value="MBA4678790.1"/>
    <property type="molecule type" value="Transcribed_RNA"/>
</dbReference>
<evidence type="ECO:0000256" key="1">
    <source>
        <dbReference type="SAM" id="MobiDB-lite"/>
    </source>
</evidence>
<dbReference type="AlphaFoldDB" id="A0A7C9AX24"/>
<organism evidence="2">
    <name type="scientific">Opuntia streptacantha</name>
    <name type="common">Prickly pear cactus</name>
    <name type="synonym">Opuntia cardona</name>
    <dbReference type="NCBI Taxonomy" id="393608"/>
    <lineage>
        <taxon>Eukaryota</taxon>
        <taxon>Viridiplantae</taxon>
        <taxon>Streptophyta</taxon>
        <taxon>Embryophyta</taxon>
        <taxon>Tracheophyta</taxon>
        <taxon>Spermatophyta</taxon>
        <taxon>Magnoliopsida</taxon>
        <taxon>eudicotyledons</taxon>
        <taxon>Gunneridae</taxon>
        <taxon>Pentapetalae</taxon>
        <taxon>Caryophyllales</taxon>
        <taxon>Cactineae</taxon>
        <taxon>Cactaceae</taxon>
        <taxon>Opuntioideae</taxon>
        <taxon>Opuntia</taxon>
    </lineage>
</organism>
<dbReference type="PANTHER" id="PTHR34356">
    <property type="entry name" value="ANTIGENIC HEAT-STABLE PROTEIN"/>
    <property type="match status" value="1"/>
</dbReference>
<feature type="region of interest" description="Disordered" evidence="1">
    <location>
        <begin position="113"/>
        <end position="179"/>
    </location>
</feature>
<feature type="compositionally biased region" description="Basic and acidic residues" evidence="1">
    <location>
        <begin position="126"/>
        <end position="136"/>
    </location>
</feature>
<protein>
    <submittedName>
        <fullName evidence="2">Uncharacterized protein</fullName>
    </submittedName>
</protein>
<reference evidence="2" key="1">
    <citation type="journal article" date="2013" name="J. Plant Res.">
        <title>Effect of fungi and light on seed germination of three Opuntia species from semiarid lands of central Mexico.</title>
        <authorList>
            <person name="Delgado-Sanchez P."/>
            <person name="Jimenez-Bremont J.F."/>
            <person name="Guerrero-Gonzalez Mde L."/>
            <person name="Flores J."/>
        </authorList>
    </citation>
    <scope>NUCLEOTIDE SEQUENCE</scope>
    <source>
        <tissue evidence="2">Cladode</tissue>
    </source>
</reference>
<name>A0A7C9AX24_OPUST</name>